<protein>
    <submittedName>
        <fullName evidence="1">Uncharacterized protein</fullName>
    </submittedName>
</protein>
<name>A0A0A8ZWC5_ARUDO</name>
<sequence>MFCTVPSQQTT</sequence>
<proteinExistence type="predicted"/>
<accession>A0A0A8ZWC5</accession>
<dbReference type="EMBL" id="GBRH01254211">
    <property type="protein sequence ID" value="JAD43684.1"/>
    <property type="molecule type" value="Transcribed_RNA"/>
</dbReference>
<organism evidence="1">
    <name type="scientific">Arundo donax</name>
    <name type="common">Giant reed</name>
    <name type="synonym">Donax arundinaceus</name>
    <dbReference type="NCBI Taxonomy" id="35708"/>
    <lineage>
        <taxon>Eukaryota</taxon>
        <taxon>Viridiplantae</taxon>
        <taxon>Streptophyta</taxon>
        <taxon>Embryophyta</taxon>
        <taxon>Tracheophyta</taxon>
        <taxon>Spermatophyta</taxon>
        <taxon>Magnoliopsida</taxon>
        <taxon>Liliopsida</taxon>
        <taxon>Poales</taxon>
        <taxon>Poaceae</taxon>
        <taxon>PACMAD clade</taxon>
        <taxon>Arundinoideae</taxon>
        <taxon>Arundineae</taxon>
        <taxon>Arundo</taxon>
    </lineage>
</organism>
<reference evidence="1" key="2">
    <citation type="journal article" date="2015" name="Data Brief">
        <title>Shoot transcriptome of the giant reed, Arundo donax.</title>
        <authorList>
            <person name="Barrero R.A."/>
            <person name="Guerrero F.D."/>
            <person name="Moolhuijzen P."/>
            <person name="Goolsby J.A."/>
            <person name="Tidwell J."/>
            <person name="Bellgard S.E."/>
            <person name="Bellgard M.I."/>
        </authorList>
    </citation>
    <scope>NUCLEOTIDE SEQUENCE</scope>
    <source>
        <tissue evidence="1">Shoot tissue taken approximately 20 cm above the soil surface</tissue>
    </source>
</reference>
<evidence type="ECO:0000313" key="1">
    <source>
        <dbReference type="EMBL" id="JAD43684.1"/>
    </source>
</evidence>
<reference evidence="1" key="1">
    <citation type="submission" date="2014-09" db="EMBL/GenBank/DDBJ databases">
        <authorList>
            <person name="Magalhaes I.L.F."/>
            <person name="Oliveira U."/>
            <person name="Santos F.R."/>
            <person name="Vidigal T.H.D.A."/>
            <person name="Brescovit A.D."/>
            <person name="Santos A.J."/>
        </authorList>
    </citation>
    <scope>NUCLEOTIDE SEQUENCE</scope>
    <source>
        <tissue evidence="1">Shoot tissue taken approximately 20 cm above the soil surface</tissue>
    </source>
</reference>